<dbReference type="EC" id="3.4.17.-" evidence="1"/>
<feature type="binding site" evidence="1">
    <location>
        <position position="49"/>
    </location>
    <ligand>
        <name>Zn(2+)</name>
        <dbReference type="ChEBI" id="CHEBI:29105"/>
        <note>catalytic</note>
    </ligand>
</feature>
<sequence length="238" mass="26447">MVSLIPRTERAAFSITPLSYGNSVLGAKLLYFPAQVESESRGLILAGTHGDETASIAGLSCALRSLPAERLCHDVILSINPDGNQLGTRANANQVDLNRAFPTQNWAKEGTVYRWSSNTSVRDVKVSTGQREQLEPEIKALIELIEQRQPKFVVSFHEPLACVDDPHRSELAAWLAKQFDLPMVDDVDYETPGSFGSWCDERNLLCITLELPSVAADFTIEHYLEAFIALLEHQPRHC</sequence>
<dbReference type="InterPro" id="IPR043691">
    <property type="entry name" value="MpaA"/>
</dbReference>
<dbReference type="GO" id="GO:0005737">
    <property type="term" value="C:cytoplasm"/>
    <property type="evidence" value="ECO:0007669"/>
    <property type="project" value="UniProtKB-SubCell"/>
</dbReference>
<evidence type="ECO:0000259" key="3">
    <source>
        <dbReference type="PROSITE" id="PS52035"/>
    </source>
</evidence>
<keyword evidence="1" id="KW-0963">Cytoplasm</keyword>
<dbReference type="UniPathway" id="UPA00549"/>
<evidence type="ECO:0000313" key="5">
    <source>
        <dbReference type="Proteomes" id="UP000297753"/>
    </source>
</evidence>
<feature type="binding site" evidence="1">
    <location>
        <position position="157"/>
    </location>
    <ligand>
        <name>Zn(2+)</name>
        <dbReference type="ChEBI" id="CHEBI:29105"/>
        <note>catalytic</note>
    </ligand>
</feature>
<dbReference type="EMBL" id="SATR01000017">
    <property type="protein sequence ID" value="TFH91308.1"/>
    <property type="molecule type" value="Genomic_DNA"/>
</dbReference>
<keyword evidence="1" id="KW-0121">Carboxypeptidase</keyword>
<comment type="pathway">
    <text evidence="1">Cell wall degradation; peptidoglycan degradation.</text>
</comment>
<keyword evidence="1" id="KW-0961">Cell wall biogenesis/degradation</keyword>
<dbReference type="SUPFAM" id="SSF53187">
    <property type="entry name" value="Zn-dependent exopeptidases"/>
    <property type="match status" value="1"/>
</dbReference>
<comment type="subunit">
    <text evidence="1">Homodimer.</text>
</comment>
<protein>
    <recommendedName>
        <fullName evidence="1">Murein peptide amidase A</fullName>
        <ecNumber evidence="1">3.4.17.-</ecNumber>
    </recommendedName>
    <alternativeName>
        <fullName evidence="1">Gamma-D-Glu-Dap amidase</fullName>
    </alternativeName>
    <alternativeName>
        <fullName evidence="1">Zinc metallocarboxypeptidase MpaA</fullName>
    </alternativeName>
</protein>
<comment type="subcellular location">
    <subcellularLocation>
        <location evidence="1">Cytoplasm</location>
    </subcellularLocation>
</comment>
<dbReference type="Pfam" id="PF00246">
    <property type="entry name" value="Peptidase_M14"/>
    <property type="match status" value="1"/>
</dbReference>
<dbReference type="GO" id="GO:0061473">
    <property type="term" value="F:murein tripeptide carboxypeptidase activity"/>
    <property type="evidence" value="ECO:0007669"/>
    <property type="project" value="UniProtKB-UniRule"/>
</dbReference>
<dbReference type="InterPro" id="IPR000834">
    <property type="entry name" value="Peptidase_M14"/>
</dbReference>
<evidence type="ECO:0000256" key="2">
    <source>
        <dbReference type="PROSITE-ProRule" id="PRU01379"/>
    </source>
</evidence>
<comment type="function">
    <text evidence="1">Involved in muropeptide degradation. Catalyzes the hydrolysis of the gamma-D-glutamyl-diaminopimelic acid (gamma-D-Glu-Dap) amide bond in the murein tripeptide L-alanyl-gamma-D-glutamyl-meso-diaminopimelic acid, leading to the formation of L-Ala-gamma-D-Glu and Dap.</text>
</comment>
<dbReference type="Gene3D" id="3.40.630.10">
    <property type="entry name" value="Zn peptidases"/>
    <property type="match status" value="1"/>
</dbReference>
<organism evidence="4 5">
    <name type="scientific">Vibrio ouci</name>
    <dbReference type="NCBI Taxonomy" id="2499078"/>
    <lineage>
        <taxon>Bacteria</taxon>
        <taxon>Pseudomonadati</taxon>
        <taxon>Pseudomonadota</taxon>
        <taxon>Gammaproteobacteria</taxon>
        <taxon>Vibrionales</taxon>
        <taxon>Vibrionaceae</taxon>
        <taxon>Vibrio</taxon>
    </lineage>
</organism>
<keyword evidence="1" id="KW-0479">Metal-binding</keyword>
<dbReference type="NCBIfam" id="NF007897">
    <property type="entry name" value="PRK10602.1"/>
    <property type="match status" value="1"/>
</dbReference>
<name>A0A4Y8WG51_9VIBR</name>
<dbReference type="GO" id="GO:0008270">
    <property type="term" value="F:zinc ion binding"/>
    <property type="evidence" value="ECO:0007669"/>
    <property type="project" value="UniProtKB-UniRule"/>
</dbReference>
<comment type="cofactor">
    <cofactor evidence="1">
        <name>Zn(2+)</name>
        <dbReference type="ChEBI" id="CHEBI:29105"/>
    </cofactor>
    <text evidence="1">Binds 1 zinc ion per subunit.</text>
</comment>
<comment type="caution">
    <text evidence="4">The sequence shown here is derived from an EMBL/GenBank/DDBJ whole genome shotgun (WGS) entry which is preliminary data.</text>
</comment>
<reference evidence="4 5" key="1">
    <citation type="submission" date="2019-01" db="EMBL/GenBank/DDBJ databases">
        <title>Vibrio BEI176 sp. nov, a marine bacterium isolated from China: eastern marignal seas.</title>
        <authorList>
            <person name="Li B."/>
        </authorList>
    </citation>
    <scope>NUCLEOTIDE SEQUENCE [LARGE SCALE GENOMIC DNA]</scope>
    <source>
        <strain evidence="4 5">BEI176</strain>
    </source>
</reference>
<feature type="domain" description="Peptidase M14" evidence="3">
    <location>
        <begin position="1"/>
        <end position="234"/>
    </location>
</feature>
<keyword evidence="1" id="KW-0645">Protease</keyword>
<accession>A0A4Y8WG51</accession>
<dbReference type="GO" id="GO:0004040">
    <property type="term" value="F:amidase activity"/>
    <property type="evidence" value="ECO:0007669"/>
    <property type="project" value="InterPro"/>
</dbReference>
<dbReference type="Proteomes" id="UP000297753">
    <property type="component" value="Unassembled WGS sequence"/>
</dbReference>
<proteinExistence type="inferred from homology"/>
<feature type="active site" description="Proton donor/acceptor" evidence="2">
    <location>
        <position position="210"/>
    </location>
</feature>
<dbReference type="PROSITE" id="PS52035">
    <property type="entry name" value="PEPTIDASE_M14"/>
    <property type="match status" value="1"/>
</dbReference>
<dbReference type="GO" id="GO:0071555">
    <property type="term" value="P:cell wall organization"/>
    <property type="evidence" value="ECO:0007669"/>
    <property type="project" value="UniProtKB-KW"/>
</dbReference>
<keyword evidence="1" id="KW-0482">Metalloprotease</keyword>
<keyword evidence="1" id="KW-0378">Hydrolase</keyword>
<evidence type="ECO:0000256" key="1">
    <source>
        <dbReference type="HAMAP-Rule" id="MF_02211"/>
    </source>
</evidence>
<feature type="binding site" evidence="1">
    <location>
        <position position="52"/>
    </location>
    <ligand>
        <name>Zn(2+)</name>
        <dbReference type="ChEBI" id="CHEBI:29105"/>
        <note>catalytic</note>
    </ligand>
</feature>
<dbReference type="GO" id="GO:0009253">
    <property type="term" value="P:peptidoglycan catabolic process"/>
    <property type="evidence" value="ECO:0007669"/>
    <property type="project" value="UniProtKB-UniRule"/>
</dbReference>
<evidence type="ECO:0000313" key="4">
    <source>
        <dbReference type="EMBL" id="TFH91308.1"/>
    </source>
</evidence>
<dbReference type="AlphaFoldDB" id="A0A4Y8WG51"/>
<gene>
    <name evidence="1 4" type="primary">mpaA</name>
    <name evidence="4" type="ORF">ELS82_12610</name>
</gene>
<dbReference type="OrthoDB" id="9779324at2"/>
<dbReference type="GO" id="GO:0006508">
    <property type="term" value="P:proteolysis"/>
    <property type="evidence" value="ECO:0007669"/>
    <property type="project" value="UniProtKB-KW"/>
</dbReference>
<comment type="catalytic activity">
    <reaction evidence="1">
        <text>L-alanyl-gamma-D-glutamyl-meso-2,6-diaminopimelate + H2O = L-alanyl-D-glutamate + meso-2,6-diaminopimelate</text>
        <dbReference type="Rhea" id="RHEA:28398"/>
        <dbReference type="ChEBI" id="CHEBI:15377"/>
        <dbReference type="ChEBI" id="CHEBI:57791"/>
        <dbReference type="ChEBI" id="CHEBI:61395"/>
        <dbReference type="ChEBI" id="CHEBI:61401"/>
    </reaction>
</comment>
<dbReference type="GO" id="GO:0016998">
    <property type="term" value="P:cell wall macromolecule catabolic process"/>
    <property type="evidence" value="ECO:0007669"/>
    <property type="project" value="UniProtKB-UniPathway"/>
</dbReference>
<keyword evidence="5" id="KW-1185">Reference proteome</keyword>
<keyword evidence="1" id="KW-0862">Zinc</keyword>
<comment type="similarity">
    <text evidence="1 2">Belongs to the peptidase M14 family.</text>
</comment>
<dbReference type="HAMAP" id="MF_02211">
    <property type="entry name" value="MpaA_carboxypeptidase"/>
    <property type="match status" value="1"/>
</dbReference>